<keyword evidence="2" id="KW-1185">Reference proteome</keyword>
<dbReference type="Proteomes" id="UP001165090">
    <property type="component" value="Unassembled WGS sequence"/>
</dbReference>
<organism evidence="1 2">
    <name type="scientific">Volvox africanus</name>
    <dbReference type="NCBI Taxonomy" id="51714"/>
    <lineage>
        <taxon>Eukaryota</taxon>
        <taxon>Viridiplantae</taxon>
        <taxon>Chlorophyta</taxon>
        <taxon>core chlorophytes</taxon>
        <taxon>Chlorophyceae</taxon>
        <taxon>CS clade</taxon>
        <taxon>Chlamydomonadales</taxon>
        <taxon>Volvocaceae</taxon>
        <taxon>Volvox</taxon>
    </lineage>
</organism>
<sequence>VSQSPIMARSHIPLSHEALMLDVLQNLPSPGGRNIMFHELEFSLATERSLNTVAWADLPPSCDPVFILDNLANNTRRKGNMDQQLSQMVLGRAGESTRVATIPSPGTVSRGAVKRWQVESFATVLRHLLHDTDRHLHVVDFGCGTGTLLLPLAVLFPHCTFTVHYNCSAADQGMDLELTLAKLFVELFVVTPQHTR</sequence>
<dbReference type="Gene3D" id="3.40.50.150">
    <property type="entry name" value="Vaccinia Virus protein VP39"/>
    <property type="match status" value="1"/>
</dbReference>
<gene>
    <name evidence="1" type="ORF">VaNZ11_014394</name>
</gene>
<name>A0ABQ5SIH1_9CHLO</name>
<protein>
    <submittedName>
        <fullName evidence="1">Uncharacterized protein</fullName>
    </submittedName>
</protein>
<evidence type="ECO:0000313" key="2">
    <source>
        <dbReference type="Proteomes" id="UP001165090"/>
    </source>
</evidence>
<reference evidence="1 2" key="1">
    <citation type="journal article" date="2023" name="IScience">
        <title>Expanded male sex-determining region conserved during the evolution of homothallism in the green alga Volvox.</title>
        <authorList>
            <person name="Yamamoto K."/>
            <person name="Matsuzaki R."/>
            <person name="Mahakham W."/>
            <person name="Heman W."/>
            <person name="Sekimoto H."/>
            <person name="Kawachi M."/>
            <person name="Minakuchi Y."/>
            <person name="Toyoda A."/>
            <person name="Nozaki H."/>
        </authorList>
    </citation>
    <scope>NUCLEOTIDE SEQUENCE [LARGE SCALE GENOMIC DNA]</scope>
    <source>
        <strain evidence="1 2">NIES-4468</strain>
    </source>
</reference>
<dbReference type="EMBL" id="BSDZ01000086">
    <property type="protein sequence ID" value="GLI69762.1"/>
    <property type="molecule type" value="Genomic_DNA"/>
</dbReference>
<dbReference type="SUPFAM" id="SSF53335">
    <property type="entry name" value="S-adenosyl-L-methionine-dependent methyltransferases"/>
    <property type="match status" value="1"/>
</dbReference>
<feature type="non-terminal residue" evidence="1">
    <location>
        <position position="1"/>
    </location>
</feature>
<comment type="caution">
    <text evidence="1">The sequence shown here is derived from an EMBL/GenBank/DDBJ whole genome shotgun (WGS) entry which is preliminary data.</text>
</comment>
<accession>A0ABQ5SIH1</accession>
<proteinExistence type="predicted"/>
<feature type="non-terminal residue" evidence="1">
    <location>
        <position position="196"/>
    </location>
</feature>
<dbReference type="InterPro" id="IPR029063">
    <property type="entry name" value="SAM-dependent_MTases_sf"/>
</dbReference>
<evidence type="ECO:0000313" key="1">
    <source>
        <dbReference type="EMBL" id="GLI69762.1"/>
    </source>
</evidence>